<protein>
    <recommendedName>
        <fullName evidence="3">DUF1570 domain-containing protein</fullName>
    </recommendedName>
</protein>
<organism evidence="1 2">
    <name type="scientific">Microbulbifer aggregans</name>
    <dbReference type="NCBI Taxonomy" id="1769779"/>
    <lineage>
        <taxon>Bacteria</taxon>
        <taxon>Pseudomonadati</taxon>
        <taxon>Pseudomonadota</taxon>
        <taxon>Gammaproteobacteria</taxon>
        <taxon>Cellvibrionales</taxon>
        <taxon>Microbulbiferaceae</taxon>
        <taxon>Microbulbifer</taxon>
    </lineage>
</organism>
<evidence type="ECO:0008006" key="3">
    <source>
        <dbReference type="Google" id="ProtNLM"/>
    </source>
</evidence>
<dbReference type="EMBL" id="CP014143">
    <property type="protein sequence ID" value="AOS96019.1"/>
    <property type="molecule type" value="Genomic_DNA"/>
</dbReference>
<accession>A0A1C9W4E5</accession>
<evidence type="ECO:0000313" key="2">
    <source>
        <dbReference type="Proteomes" id="UP000095672"/>
    </source>
</evidence>
<dbReference type="Gene3D" id="1.25.40.10">
    <property type="entry name" value="Tetratricopeptide repeat domain"/>
    <property type="match status" value="1"/>
</dbReference>
<reference evidence="2" key="1">
    <citation type="submission" date="2016-01" db="EMBL/GenBank/DDBJ databases">
        <title>Complete genome sequence of Microbulbifer sp. CCB-MM1, a halophile isolated from Matang Mangrove Forest, Perak.</title>
        <authorList>
            <person name="Moh T.H."/>
            <person name="Dinesh B."/>
            <person name="Lau N.-S."/>
            <person name="Go F."/>
            <person name="Alexander Chong S.-C."/>
        </authorList>
    </citation>
    <scope>NUCLEOTIDE SEQUENCE [LARGE SCALE GENOMIC DNA]</scope>
    <source>
        <strain evidence="2">CCB-MM1</strain>
    </source>
</reference>
<keyword evidence="2" id="KW-1185">Reference proteome</keyword>
<dbReference type="PATRIC" id="fig|1769779.3.peg.555"/>
<name>A0A1C9W4E5_9GAMM</name>
<dbReference type="STRING" id="1769779.AUP74_00549"/>
<dbReference type="Proteomes" id="UP000095672">
    <property type="component" value="Chromosome"/>
</dbReference>
<gene>
    <name evidence="1" type="ORF">AUP74_00549</name>
</gene>
<dbReference type="AlphaFoldDB" id="A0A1C9W4E5"/>
<dbReference type="KEGG" id="micc:AUP74_00549"/>
<evidence type="ECO:0000313" key="1">
    <source>
        <dbReference type="EMBL" id="AOS96019.1"/>
    </source>
</evidence>
<proteinExistence type="predicted"/>
<sequence length="528" mass="60143">MGFILAREGKEETNPGGQNMVSRTLTLLVICSAFLLSACSARELADDAWYQVDTENFRIVTNGDPEAINTLAQDLERYRAVALKLLSAEDRGKKLTIYAAADRTTYAGLVGPELAEITNGLFDTTAEGSYALVNLDGRSGKRQLKAREFLFHEYTHYLSYNGNTVHYPYWYSEGFAEFMSTMTFPSPGRYELGAIPQERALTLIYTAPVPLEELLRATVINTPDEDKGRVYASGWMLTHWLLMESGKVEQFRDYVKAYNRGDDPVEALEKTFAVTLEQVEERYNALFQDGSFEMAGGIVPTEFEEAKPRLQQLSSRKAVAEVARFLVMSGYNPEGLGALLQYAQAEGLESPELTVSYAEAAIQVGDFDFAEELLSTIPMQERNKFWFQKADAWLVLNRQMYTPGADRDQEQLKKARDKFVHLVNNDEETASHWYGLAMSMEMLDYPREKYLEMLEQAYLRAPRQVHIAQWLAMELYEKKDAEYFAQVAQPLLMDLTDEDQYRQIKDMLVEMRGTDKQKKITTLAQKEG</sequence>
<dbReference type="InterPro" id="IPR011990">
    <property type="entry name" value="TPR-like_helical_dom_sf"/>
</dbReference>